<dbReference type="InterPro" id="IPR013951">
    <property type="entry name" value="Rxt3"/>
</dbReference>
<feature type="compositionally biased region" description="Polar residues" evidence="1">
    <location>
        <begin position="177"/>
        <end position="195"/>
    </location>
</feature>
<feature type="compositionally biased region" description="Low complexity" evidence="1">
    <location>
        <begin position="608"/>
        <end position="617"/>
    </location>
</feature>
<dbReference type="InterPro" id="IPR036609">
    <property type="entry name" value="LCCL_sf"/>
</dbReference>
<dbReference type="STRING" id="109264.A0A1F8A170"/>
<gene>
    <name evidence="2" type="ORF">ABOM_006333</name>
</gene>
<dbReference type="RefSeq" id="XP_022389154.1">
    <property type="nucleotide sequence ID" value="XM_022533462.1"/>
</dbReference>
<accession>A0A1F8A170</accession>
<feature type="region of interest" description="Disordered" evidence="1">
    <location>
        <begin position="608"/>
        <end position="706"/>
    </location>
</feature>
<feature type="region of interest" description="Disordered" evidence="1">
    <location>
        <begin position="1022"/>
        <end position="1041"/>
    </location>
</feature>
<comment type="caution">
    <text evidence="2">The sequence shown here is derived from an EMBL/GenBank/DDBJ whole genome shotgun (WGS) entry which is preliminary data.</text>
</comment>
<feature type="region of interest" description="Disordered" evidence="1">
    <location>
        <begin position="95"/>
        <end position="570"/>
    </location>
</feature>
<organism evidence="2 3">
    <name type="scientific">Aspergillus bombycis</name>
    <dbReference type="NCBI Taxonomy" id="109264"/>
    <lineage>
        <taxon>Eukaryota</taxon>
        <taxon>Fungi</taxon>
        <taxon>Dikarya</taxon>
        <taxon>Ascomycota</taxon>
        <taxon>Pezizomycotina</taxon>
        <taxon>Eurotiomycetes</taxon>
        <taxon>Eurotiomycetidae</taxon>
        <taxon>Eurotiales</taxon>
        <taxon>Aspergillaceae</taxon>
        <taxon>Aspergillus</taxon>
    </lineage>
</organism>
<feature type="compositionally biased region" description="Polar residues" evidence="1">
    <location>
        <begin position="392"/>
        <end position="401"/>
    </location>
</feature>
<feature type="compositionally biased region" description="Basic and acidic residues" evidence="1">
    <location>
        <begin position="115"/>
        <end position="126"/>
    </location>
</feature>
<feature type="region of interest" description="Disordered" evidence="1">
    <location>
        <begin position="25"/>
        <end position="45"/>
    </location>
</feature>
<feature type="compositionally biased region" description="Polar residues" evidence="1">
    <location>
        <begin position="491"/>
        <end position="509"/>
    </location>
</feature>
<evidence type="ECO:0000313" key="2">
    <source>
        <dbReference type="EMBL" id="OGM45437.1"/>
    </source>
</evidence>
<feature type="compositionally biased region" description="Pro residues" evidence="1">
    <location>
        <begin position="31"/>
        <end position="45"/>
    </location>
</feature>
<proteinExistence type="predicted"/>
<dbReference type="Gene3D" id="2.170.130.20">
    <property type="entry name" value="LCCL-like domain"/>
    <property type="match status" value="1"/>
</dbReference>
<protein>
    <recommendedName>
        <fullName evidence="4">Histone deacetylation protein Rxt3</fullName>
    </recommendedName>
</protein>
<dbReference type="AlphaFoldDB" id="A0A1F8A170"/>
<dbReference type="GeneID" id="34449723"/>
<evidence type="ECO:0000256" key="1">
    <source>
        <dbReference type="SAM" id="MobiDB-lite"/>
    </source>
</evidence>
<sequence length="1041" mass="113387">MMMDFQKHPSHPIYHAHPSAILGASHDPRLIAPPPPRAYAPPPPPPSARVYYDAYNRREHEMPRAVPVYHYPTTAAPSMPAASASYAHESVSAPYRPESNGYHVSQANPGSMRKHTLDGGLKESNNRHNYSYNVNQLNNHDRRMVYREGGPQEQPSAPPLGTRRMPPPSPPQHYPSRGQSGNASSLSTAFSSREPPSNPAHHRPGSSMSISAMLGSDADRPARDVGSSSIFSRIPVSSAPFSSAPPPSAPSAMSPPTAPARPSPLEYSSFRRSHTPEKSFSKAPPGRPYRSSSGGMSQPSVAEQTKFGGLSRVPPSSQYPDKPSSAHHSPQVSSAEPPYNETRRFSFSAPAPRPNSQPQHLEAPQRPAGYSPLARSAAAPGSGEGFGGAHQRQASYMGQESQHSRFGGIYVDRHMEEQAHRERERAIAHDQESKATHSQSRYGPYGERDPAASRQQTAATWELGRSQPPSPEAKRFPAPESGSGFGFGAIQSYTKSLGSQLGGSRQPPLSIQPRQGQPTPPPPHEQQPYLSKLQTEQRLFSSTPSAGPSSLARSASSDDQRRKGSDELLQHRTLLGVGLDAKRAGEAGIKSELGRVFSGIGSGVGGVTATTGSGPSTPMVASPFKRDSVTAKSANSEPTTDETRIGRPTSANGKRPRKSRDDDGRAETEAGTDARLAASARGSRRGRHVHHHHHHHHHHRHKPDEETGALGAHRAVASLNYFQRASTQADAATTPMGHHHHHHHHHPHHHHTPRPATANPPAVTPMREPRTVVNIEPVLSSVAHLPRHHLGSTLYAPRLGVPTEKATLESAKFGYTTTPLPLPRFEGKENCTFTIRVPRFRIDSSHREEICARRALWGTGIYTDDSDPVAAAIHSGFMRGAWGEDIDADMLDLEIKDAYQHAPKTAQDVGLPEGDRPRVPPVPPSDKDLHIILLILPRLERYDSSVLFGLKSRPWDGTHDGMSFKVLRTEWVDEGVGRGEERSGEARRKRLRNMMQTGRICTGPGVLKLEHLRNGIQITRQKTKAMESQEPQPAAPVQTVS</sequence>
<dbReference type="OrthoDB" id="3596986at2759"/>
<name>A0A1F8A170_9EURO</name>
<feature type="region of interest" description="Disordered" evidence="1">
    <location>
        <begin position="904"/>
        <end position="923"/>
    </location>
</feature>
<feature type="compositionally biased region" description="Basic residues" evidence="1">
    <location>
        <begin position="682"/>
        <end position="701"/>
    </location>
</feature>
<feature type="compositionally biased region" description="Basic and acidic residues" evidence="1">
    <location>
        <begin position="556"/>
        <end position="570"/>
    </location>
</feature>
<feature type="compositionally biased region" description="Low complexity" evidence="1">
    <location>
        <begin position="754"/>
        <end position="764"/>
    </location>
</feature>
<dbReference type="Proteomes" id="UP000179179">
    <property type="component" value="Unassembled WGS sequence"/>
</dbReference>
<evidence type="ECO:0008006" key="4">
    <source>
        <dbReference type="Google" id="ProtNLM"/>
    </source>
</evidence>
<dbReference type="Pfam" id="PF08642">
    <property type="entry name" value="Rxt3"/>
    <property type="match status" value="1"/>
</dbReference>
<feature type="compositionally biased region" description="Basic and acidic residues" evidence="1">
    <location>
        <begin position="659"/>
        <end position="668"/>
    </location>
</feature>
<feature type="compositionally biased region" description="Polar residues" evidence="1">
    <location>
        <begin position="532"/>
        <end position="555"/>
    </location>
</feature>
<evidence type="ECO:0000313" key="3">
    <source>
        <dbReference type="Proteomes" id="UP000179179"/>
    </source>
</evidence>
<feature type="compositionally biased region" description="Polar residues" evidence="1">
    <location>
        <begin position="290"/>
        <end position="303"/>
    </location>
</feature>
<feature type="compositionally biased region" description="Basic residues" evidence="1">
    <location>
        <begin position="737"/>
        <end position="753"/>
    </location>
</feature>
<feature type="compositionally biased region" description="Polar residues" evidence="1">
    <location>
        <begin position="127"/>
        <end position="138"/>
    </location>
</feature>
<feature type="region of interest" description="Disordered" evidence="1">
    <location>
        <begin position="729"/>
        <end position="764"/>
    </location>
</feature>
<keyword evidence="3" id="KW-1185">Reference proteome</keyword>
<feature type="compositionally biased region" description="Low complexity" evidence="1">
    <location>
        <begin position="227"/>
        <end position="242"/>
    </location>
</feature>
<reference evidence="2 3" key="1">
    <citation type="journal article" date="2016" name="Genome Biol. Evol.">
        <title>Draft genome sequence of an aflatoxigenic Aspergillus species, A. bombycis.</title>
        <authorList>
            <person name="Moore G.G."/>
            <person name="Mack B.M."/>
            <person name="Beltz S.B."/>
            <person name="Gilbert M.K."/>
        </authorList>
    </citation>
    <scope>NUCLEOTIDE SEQUENCE [LARGE SCALE GENOMIC DNA]</scope>
    <source>
        <strain evidence="3">NRRL 26010</strain>
    </source>
</reference>
<feature type="compositionally biased region" description="Basic and acidic residues" evidence="1">
    <location>
        <begin position="411"/>
        <end position="435"/>
    </location>
</feature>
<dbReference type="EMBL" id="LYCR01000042">
    <property type="protein sequence ID" value="OGM45437.1"/>
    <property type="molecule type" value="Genomic_DNA"/>
</dbReference>